<dbReference type="HOGENOM" id="CLU_3005897_0_0_6"/>
<protein>
    <submittedName>
        <fullName evidence="1">Uncharacterized protein</fullName>
    </submittedName>
</protein>
<reference evidence="1 2" key="1">
    <citation type="submission" date="2010-02" db="EMBL/GenBank/DDBJ databases">
        <authorList>
            <person name="Weinstock G."/>
            <person name="Sodergren E."/>
            <person name="Clifton S."/>
            <person name="Fulton L."/>
            <person name="Fulton B."/>
            <person name="Courtney L."/>
            <person name="Fronick C."/>
            <person name="Harrison M."/>
            <person name="Strong C."/>
            <person name="Farmer C."/>
            <person name="Delahaunty K."/>
            <person name="Markovic C."/>
            <person name="Hall O."/>
            <person name="Minx P."/>
            <person name="Tomlinson C."/>
            <person name="Mitreva M."/>
            <person name="Nelson J."/>
            <person name="Hou S."/>
            <person name="Wollam A."/>
            <person name="Pepin K.H."/>
            <person name="Johnson M."/>
            <person name="Bhonagiri V."/>
            <person name="Zhang X."/>
            <person name="Suruliraj S."/>
            <person name="Warren W."/>
            <person name="Chinwalla A."/>
            <person name="Mardis E.R."/>
            <person name="Wilson R.K."/>
        </authorList>
    </citation>
    <scope>NUCLEOTIDE SEQUENCE [LARGE SCALE GENOMIC DNA]</scope>
    <source>
        <strain evidence="1 2">ATCC 29220</strain>
    </source>
</reference>
<evidence type="ECO:0000313" key="1">
    <source>
        <dbReference type="EMBL" id="EFE06962.1"/>
    </source>
</evidence>
<gene>
    <name evidence="1" type="ORF">CIT292_10025</name>
</gene>
<dbReference type="Proteomes" id="UP000003880">
    <property type="component" value="Unassembled WGS sequence"/>
</dbReference>
<comment type="caution">
    <text evidence="1">The sequence shown here is derived from an EMBL/GenBank/DDBJ whole genome shotgun (WGS) entry which is preliminary data.</text>
</comment>
<dbReference type="AlphaFoldDB" id="D4BHL2"/>
<organism evidence="1 2">
    <name type="scientific">Citrobacter youngae ATCC 29220</name>
    <dbReference type="NCBI Taxonomy" id="500640"/>
    <lineage>
        <taxon>Bacteria</taxon>
        <taxon>Pseudomonadati</taxon>
        <taxon>Pseudomonadota</taxon>
        <taxon>Gammaproteobacteria</taxon>
        <taxon>Enterobacterales</taxon>
        <taxon>Enterobacteriaceae</taxon>
        <taxon>Citrobacter</taxon>
        <taxon>Citrobacter freundii complex</taxon>
    </lineage>
</organism>
<name>D4BHL2_9ENTR</name>
<accession>D4BHL2</accession>
<dbReference type="EMBL" id="ABWL02000021">
    <property type="protein sequence ID" value="EFE06962.1"/>
    <property type="molecule type" value="Genomic_DNA"/>
</dbReference>
<sequence length="56" mass="6646">MDFYVNRRHHLISLHWQNVSACAESEAFVSFLRPGESVTFQRCGFAFRIIKLCNRR</sequence>
<proteinExistence type="predicted"/>
<evidence type="ECO:0000313" key="2">
    <source>
        <dbReference type="Proteomes" id="UP000003880"/>
    </source>
</evidence>